<dbReference type="EMBL" id="CAJMWS010000599">
    <property type="protein sequence ID" value="CAE6454181.1"/>
    <property type="molecule type" value="Genomic_DNA"/>
</dbReference>
<dbReference type="InterPro" id="IPR035971">
    <property type="entry name" value="CBD_sf"/>
</dbReference>
<dbReference type="PANTHER" id="PTHR33753:SF2">
    <property type="entry name" value="GLYCOSIDE HYDROLASE FAMILY 7 PROTEIN"/>
    <property type="match status" value="1"/>
</dbReference>
<evidence type="ECO:0000256" key="12">
    <source>
        <dbReference type="SAM" id="MobiDB-lite"/>
    </source>
</evidence>
<comment type="similarity">
    <text evidence="2">Belongs to the glycosyl hydrolase 7 (cellulase C) family.</text>
</comment>
<dbReference type="GO" id="GO:0005576">
    <property type="term" value="C:extracellular region"/>
    <property type="evidence" value="ECO:0007669"/>
    <property type="project" value="InterPro"/>
</dbReference>
<dbReference type="Pfam" id="PF00840">
    <property type="entry name" value="Glyco_hydro_7"/>
    <property type="match status" value="2"/>
</dbReference>
<dbReference type="GO" id="GO:0030248">
    <property type="term" value="F:cellulose binding"/>
    <property type="evidence" value="ECO:0007669"/>
    <property type="project" value="InterPro"/>
</dbReference>
<feature type="signal peptide" evidence="13">
    <location>
        <begin position="1"/>
        <end position="16"/>
    </location>
</feature>
<keyword evidence="5" id="KW-0378">Hydrolase</keyword>
<gene>
    <name evidence="15" type="ORF">RDB_LOCUS149351</name>
</gene>
<evidence type="ECO:0000313" key="16">
    <source>
        <dbReference type="Proteomes" id="UP000663846"/>
    </source>
</evidence>
<evidence type="ECO:0000256" key="7">
    <source>
        <dbReference type="ARBA" id="ARBA00023157"/>
    </source>
</evidence>
<comment type="caution">
    <text evidence="15">The sequence shown here is derived from an EMBL/GenBank/DDBJ whole genome shotgun (WGS) entry which is preliminary data.</text>
</comment>
<dbReference type="CDD" id="cd07999">
    <property type="entry name" value="GH7_CBH_EG"/>
    <property type="match status" value="2"/>
</dbReference>
<name>A0A8H3BE08_9AGAM</name>
<sequence length="1019" mass="108991">MYFLALLPLYLAAAKAQQVGTLKTEVHPSLPWQKCTKSGGCVTQSQGKIVLDANWRWVHTTSGYANCYTGQKWDASVCPDGVTCAQNCAVDGADYSGTYGITTSGNALTLKFVTKGENTNVGSRVYLMASDDTNYEMFKLKNQEFTFDVDVSNLPCGLNGALYFSEMSADGGKSKYPNNKAGAKYGTGYCDAQCPRDIKFINGEANVAGWTGSDTDANSGRGNYGTCCNEMDIWEANSIANAYTPHPCTVTGQTRCSGTQCADYCDQPGCDWNPYRMGDKDLYGPGKVVDTKKKMTVVTQFITSDNTANGKLVEMRRLYVQDGKVIQNTKSTIAGLTQYDSITDSFCAAQKSVFEDTNVYAQKGGMATMDKSFQAGVVLVMSIWDDHAAHMLWLDSNYPLDRDASKPGVARGSCPTSSGDPKDVETQSPNASVTFSNIRFGDIGSTYSGSSTNPGPSTTTTTTAGSTPTSPSGTVPQYGQCGGQGYSGPTLGRQDSLESGIGPSLAFASTMYFLALLPLYLAAAKAQQVGTLKTEVHPSLPWQKCTKSGGCVTQSQGKIVLDANWRWVHTTSGYANCYTGQKWDASVCPDGVTCAQNCAVDGADYSGTYGITTSGNALTLKFVTKGENTNVGSRVYLMASDDTNYEMFKLKNQEFTFDVDVSNLPCGLNGALYFSEMSADGGKSKYPNNKAGAKYGTGYCDAQCPRDIKFINGEANVAGWTGSDTDANSGRGNYGTCCNEMDIWEANSIANAYTPHPCTVTGQTRCSGTQCADYCDQPGCDWNPYRMGDKDLYGPGKVVDTKKKMTVVTQFITSDNTANGKLVEMRRLYVQDGKVIQNTKSTIAGLTQYDSITDSFCAAQKSVFEDTNVYAQKGGMATMDKSFQAGVVLVMSIWDDHAAHMLWLDSNYPLDRDASKPGVARGSCPTSSGDPKDVETQSPNASVTFSNIRFGDIGSTYSGSSTNPGPSTTTTTTAGSTPTSPSGTVPQYGQCGGQGYSGPTTCVAPYTCKVTNQWYSQCL</sequence>
<keyword evidence="10" id="KW-0326">Glycosidase</keyword>
<evidence type="ECO:0000256" key="9">
    <source>
        <dbReference type="ARBA" id="ARBA00023277"/>
    </source>
</evidence>
<feature type="region of interest" description="Disordered" evidence="12">
    <location>
        <begin position="915"/>
        <end position="939"/>
    </location>
</feature>
<accession>A0A8H3BE08</accession>
<protein>
    <recommendedName>
        <fullName evidence="3">cellulose 1,4-beta-cellobiosidase (non-reducing end)</fullName>
        <ecNumber evidence="3">3.2.1.91</ecNumber>
    </recommendedName>
</protein>
<proteinExistence type="inferred from homology"/>
<dbReference type="EC" id="3.2.1.91" evidence="3"/>
<evidence type="ECO:0000256" key="2">
    <source>
        <dbReference type="ARBA" id="ARBA00006044"/>
    </source>
</evidence>
<keyword evidence="8" id="KW-0325">Glycoprotein</keyword>
<dbReference type="InterPro" id="IPR013320">
    <property type="entry name" value="ConA-like_dom_sf"/>
</dbReference>
<feature type="compositionally biased region" description="Low complexity" evidence="12">
    <location>
        <begin position="446"/>
        <end position="479"/>
    </location>
</feature>
<dbReference type="SUPFAM" id="SSF49899">
    <property type="entry name" value="Concanavalin A-like lectins/glucanases"/>
    <property type="match status" value="2"/>
</dbReference>
<feature type="chain" id="PRO_5034166611" description="cellulose 1,4-beta-cellobiosidase (non-reducing end)" evidence="13">
    <location>
        <begin position="17"/>
        <end position="1019"/>
    </location>
</feature>
<feature type="region of interest" description="Disordered" evidence="12">
    <location>
        <begin position="405"/>
        <end position="429"/>
    </location>
</feature>
<evidence type="ECO:0000256" key="13">
    <source>
        <dbReference type="SAM" id="SignalP"/>
    </source>
</evidence>
<evidence type="ECO:0000256" key="11">
    <source>
        <dbReference type="ARBA" id="ARBA00023326"/>
    </source>
</evidence>
<evidence type="ECO:0000256" key="5">
    <source>
        <dbReference type="ARBA" id="ARBA00022801"/>
    </source>
</evidence>
<organism evidence="15 16">
    <name type="scientific">Rhizoctonia solani</name>
    <dbReference type="NCBI Taxonomy" id="456999"/>
    <lineage>
        <taxon>Eukaryota</taxon>
        <taxon>Fungi</taxon>
        <taxon>Dikarya</taxon>
        <taxon>Basidiomycota</taxon>
        <taxon>Agaricomycotina</taxon>
        <taxon>Agaricomycetes</taxon>
        <taxon>Cantharellales</taxon>
        <taxon>Ceratobasidiaceae</taxon>
        <taxon>Rhizoctonia</taxon>
    </lineage>
</organism>
<dbReference type="Gene3D" id="2.70.100.10">
    <property type="entry name" value="Glycoside hydrolase, family 7, domain"/>
    <property type="match status" value="2"/>
</dbReference>
<keyword evidence="9" id="KW-0119">Carbohydrate metabolism</keyword>
<dbReference type="InterPro" id="IPR001722">
    <property type="entry name" value="Glyco_hydro_7"/>
</dbReference>
<comment type="catalytic activity">
    <reaction evidence="1">
        <text>Hydrolysis of (1-&gt;4)-beta-D-glucosidic linkages in cellulose and cellotetraose, releasing cellobiose from the non-reducing ends of the chains.</text>
        <dbReference type="EC" id="3.2.1.91"/>
    </reaction>
</comment>
<dbReference type="Proteomes" id="UP000663846">
    <property type="component" value="Unassembled WGS sequence"/>
</dbReference>
<dbReference type="PANTHER" id="PTHR33753">
    <property type="entry name" value="1,4-BETA-D-GLUCAN CELLOBIOHYDROLASE B"/>
    <property type="match status" value="1"/>
</dbReference>
<keyword evidence="11" id="KW-0624">Polysaccharide degradation</keyword>
<evidence type="ECO:0000256" key="3">
    <source>
        <dbReference type="ARBA" id="ARBA00012561"/>
    </source>
</evidence>
<keyword evidence="4 13" id="KW-0732">Signal</keyword>
<evidence type="ECO:0000256" key="6">
    <source>
        <dbReference type="ARBA" id="ARBA00023001"/>
    </source>
</evidence>
<keyword evidence="7" id="KW-1015">Disulfide bond</keyword>
<dbReference type="FunFam" id="2.70.100.10:FF:000001">
    <property type="entry name" value="Glucanase"/>
    <property type="match status" value="2"/>
</dbReference>
<evidence type="ECO:0000256" key="1">
    <source>
        <dbReference type="ARBA" id="ARBA00001641"/>
    </source>
</evidence>
<dbReference type="Pfam" id="PF00734">
    <property type="entry name" value="CBM_1"/>
    <property type="match status" value="1"/>
</dbReference>
<dbReference type="PRINTS" id="PR00734">
    <property type="entry name" value="GLHYDRLASE7"/>
</dbReference>
<evidence type="ECO:0000259" key="14">
    <source>
        <dbReference type="PROSITE" id="PS51164"/>
    </source>
</evidence>
<dbReference type="GO" id="GO:0030245">
    <property type="term" value="P:cellulose catabolic process"/>
    <property type="evidence" value="ECO:0007669"/>
    <property type="project" value="UniProtKB-KW"/>
</dbReference>
<feature type="region of interest" description="Disordered" evidence="12">
    <location>
        <begin position="956"/>
        <end position="986"/>
    </location>
</feature>
<evidence type="ECO:0000313" key="15">
    <source>
        <dbReference type="EMBL" id="CAE6454181.1"/>
    </source>
</evidence>
<evidence type="ECO:0000256" key="4">
    <source>
        <dbReference type="ARBA" id="ARBA00022729"/>
    </source>
</evidence>
<dbReference type="PROSITE" id="PS00562">
    <property type="entry name" value="CBM1_1"/>
    <property type="match status" value="1"/>
</dbReference>
<dbReference type="PROSITE" id="PS51164">
    <property type="entry name" value="CBM1_2"/>
    <property type="match status" value="1"/>
</dbReference>
<dbReference type="SMART" id="SM00236">
    <property type="entry name" value="fCBD"/>
    <property type="match status" value="1"/>
</dbReference>
<feature type="domain" description="CBM1" evidence="14">
    <location>
        <begin position="983"/>
        <end position="1019"/>
    </location>
</feature>
<reference evidence="15" key="1">
    <citation type="submission" date="2021-01" db="EMBL/GenBank/DDBJ databases">
        <authorList>
            <person name="Kaushik A."/>
        </authorList>
    </citation>
    <scope>NUCLEOTIDE SEQUENCE</scope>
    <source>
        <strain evidence="15">AG1-1C</strain>
    </source>
</reference>
<keyword evidence="6" id="KW-0136">Cellulose degradation</keyword>
<feature type="region of interest" description="Disordered" evidence="12">
    <location>
        <begin position="446"/>
        <end position="495"/>
    </location>
</feature>
<dbReference type="InterPro" id="IPR000254">
    <property type="entry name" value="CBD"/>
</dbReference>
<evidence type="ECO:0000256" key="8">
    <source>
        <dbReference type="ARBA" id="ARBA00023180"/>
    </source>
</evidence>
<dbReference type="InterPro" id="IPR037019">
    <property type="entry name" value="Glyco_hydro_7_sf"/>
</dbReference>
<dbReference type="AlphaFoldDB" id="A0A8H3BE08"/>
<dbReference type="GO" id="GO:0016162">
    <property type="term" value="F:cellulose 1,4-beta-cellobiosidase activity"/>
    <property type="evidence" value="ECO:0007669"/>
    <property type="project" value="UniProtKB-EC"/>
</dbReference>
<dbReference type="SUPFAM" id="SSF57180">
    <property type="entry name" value="Cellulose-binding domain"/>
    <property type="match status" value="1"/>
</dbReference>
<evidence type="ECO:0000256" key="10">
    <source>
        <dbReference type="ARBA" id="ARBA00023295"/>
    </source>
</evidence>